<dbReference type="InterPro" id="IPR047640">
    <property type="entry name" value="RpiR-like"/>
</dbReference>
<comment type="caution">
    <text evidence="6">The sequence shown here is derived from an EMBL/GenBank/DDBJ whole genome shotgun (WGS) entry which is preliminary data.</text>
</comment>
<dbReference type="InterPro" id="IPR036388">
    <property type="entry name" value="WH-like_DNA-bd_sf"/>
</dbReference>
<evidence type="ECO:0000256" key="2">
    <source>
        <dbReference type="ARBA" id="ARBA00023125"/>
    </source>
</evidence>
<organism evidence="6 7">
    <name type="scientific">Sporosarcina saromensis</name>
    <dbReference type="NCBI Taxonomy" id="359365"/>
    <lineage>
        <taxon>Bacteria</taxon>
        <taxon>Bacillati</taxon>
        <taxon>Bacillota</taxon>
        <taxon>Bacilli</taxon>
        <taxon>Bacillales</taxon>
        <taxon>Caryophanaceae</taxon>
        <taxon>Sporosarcina</taxon>
    </lineage>
</organism>
<keyword evidence="2" id="KW-0238">DNA-binding</keyword>
<dbReference type="RefSeq" id="WP_317945556.1">
    <property type="nucleotide sequence ID" value="NZ_JAUBDI010000017.1"/>
</dbReference>
<dbReference type="Gene3D" id="3.40.50.10490">
    <property type="entry name" value="Glucose-6-phosphate isomerase like protein, domain 1"/>
    <property type="match status" value="1"/>
</dbReference>
<proteinExistence type="predicted"/>
<dbReference type="EMBL" id="JAUBDI010000017">
    <property type="protein sequence ID" value="MDW0114476.1"/>
    <property type="molecule type" value="Genomic_DNA"/>
</dbReference>
<dbReference type="Gene3D" id="1.10.10.10">
    <property type="entry name" value="Winged helix-like DNA-binding domain superfamily/Winged helix DNA-binding domain"/>
    <property type="match status" value="1"/>
</dbReference>
<dbReference type="PANTHER" id="PTHR30514">
    <property type="entry name" value="GLUCOKINASE"/>
    <property type="match status" value="1"/>
</dbReference>
<dbReference type="PANTHER" id="PTHR30514:SF1">
    <property type="entry name" value="HTH-TYPE TRANSCRIPTIONAL REGULATOR HEXR-RELATED"/>
    <property type="match status" value="1"/>
</dbReference>
<evidence type="ECO:0000256" key="1">
    <source>
        <dbReference type="ARBA" id="ARBA00023015"/>
    </source>
</evidence>
<dbReference type="PROSITE" id="PS51464">
    <property type="entry name" value="SIS"/>
    <property type="match status" value="1"/>
</dbReference>
<evidence type="ECO:0000259" key="4">
    <source>
        <dbReference type="PROSITE" id="PS51071"/>
    </source>
</evidence>
<dbReference type="InterPro" id="IPR000281">
    <property type="entry name" value="HTH_RpiR"/>
</dbReference>
<keyword evidence="7" id="KW-1185">Reference proteome</keyword>
<dbReference type="Pfam" id="PF01418">
    <property type="entry name" value="HTH_6"/>
    <property type="match status" value="1"/>
</dbReference>
<dbReference type="Pfam" id="PF01380">
    <property type="entry name" value="SIS"/>
    <property type="match status" value="1"/>
</dbReference>
<dbReference type="CDD" id="cd05013">
    <property type="entry name" value="SIS_RpiR"/>
    <property type="match status" value="1"/>
</dbReference>
<accession>A0ABU4GC47</accession>
<evidence type="ECO:0000313" key="6">
    <source>
        <dbReference type="EMBL" id="MDW0114476.1"/>
    </source>
</evidence>
<dbReference type="InterPro" id="IPR046348">
    <property type="entry name" value="SIS_dom_sf"/>
</dbReference>
<feature type="domain" description="HTH rpiR-type" evidence="4">
    <location>
        <begin position="12"/>
        <end position="88"/>
    </location>
</feature>
<reference evidence="6 7" key="1">
    <citation type="submission" date="2023-06" db="EMBL/GenBank/DDBJ databases">
        <title>Sporosarcina sp. nov., isolated from Korean traditional fermented seafood 'Jeotgal'.</title>
        <authorList>
            <person name="Yang A.I."/>
            <person name="Shin N.-R."/>
        </authorList>
    </citation>
    <scope>NUCLEOTIDE SEQUENCE [LARGE SCALE GENOMIC DNA]</scope>
    <source>
        <strain evidence="6 7">KCTC13119</strain>
    </source>
</reference>
<dbReference type="SUPFAM" id="SSF53697">
    <property type="entry name" value="SIS domain"/>
    <property type="match status" value="1"/>
</dbReference>
<keyword evidence="1" id="KW-0805">Transcription regulation</keyword>
<evidence type="ECO:0000313" key="7">
    <source>
        <dbReference type="Proteomes" id="UP001282284"/>
    </source>
</evidence>
<gene>
    <name evidence="6" type="ORF">QT711_14855</name>
</gene>
<dbReference type="PROSITE" id="PS51071">
    <property type="entry name" value="HTH_RPIR"/>
    <property type="match status" value="1"/>
</dbReference>
<keyword evidence="3" id="KW-0804">Transcription</keyword>
<name>A0ABU4GC47_9BACL</name>
<feature type="domain" description="SIS" evidence="5">
    <location>
        <begin position="124"/>
        <end position="264"/>
    </location>
</feature>
<dbReference type="SUPFAM" id="SSF46689">
    <property type="entry name" value="Homeodomain-like"/>
    <property type="match status" value="1"/>
</dbReference>
<evidence type="ECO:0000256" key="3">
    <source>
        <dbReference type="ARBA" id="ARBA00023163"/>
    </source>
</evidence>
<dbReference type="InterPro" id="IPR035472">
    <property type="entry name" value="RpiR-like_SIS"/>
</dbReference>
<dbReference type="InterPro" id="IPR009057">
    <property type="entry name" value="Homeodomain-like_sf"/>
</dbReference>
<dbReference type="Proteomes" id="UP001282284">
    <property type="component" value="Unassembled WGS sequence"/>
</dbReference>
<dbReference type="InterPro" id="IPR001347">
    <property type="entry name" value="SIS_dom"/>
</dbReference>
<protein>
    <submittedName>
        <fullName evidence="6">MurR/RpiR family transcriptional regulator</fullName>
    </submittedName>
</protein>
<sequence length="282" mass="30801">MSTSYFENGNARKPSILMEQYKPTFTKSELKIYDYIQEHPDQVLYCSLTELSEACEVAEATILRFFRKLQLKGFQEFKLLFAQEVSSASQDNSGETYIGKIKNSAIQAISDSSEIVSKKSLDEAIERIASSKDVVLFGIGSSGIAGLDMHNRLMRIGKNVEVITDSHFQVMRAASMTNNTVVVAISLTGSTKDIVDAVSAAKENGATIIALTSYAKSPLTKFADVVLLSSAKESPLDSGSLVSKISQLYLIDLVCTGLAMKNVEEAKSIKMKISENTSSKLY</sequence>
<evidence type="ECO:0000259" key="5">
    <source>
        <dbReference type="PROSITE" id="PS51464"/>
    </source>
</evidence>